<feature type="compositionally biased region" description="Polar residues" evidence="1">
    <location>
        <begin position="315"/>
        <end position="330"/>
    </location>
</feature>
<gene>
    <name evidence="2" type="ORF">WOLCODRAFT_144207</name>
</gene>
<organism evidence="2 3">
    <name type="scientific">Wolfiporia cocos (strain MD-104)</name>
    <name type="common">Brown rot fungus</name>
    <dbReference type="NCBI Taxonomy" id="742152"/>
    <lineage>
        <taxon>Eukaryota</taxon>
        <taxon>Fungi</taxon>
        <taxon>Dikarya</taxon>
        <taxon>Basidiomycota</taxon>
        <taxon>Agaricomycotina</taxon>
        <taxon>Agaricomycetes</taxon>
        <taxon>Polyporales</taxon>
        <taxon>Phaeolaceae</taxon>
        <taxon>Wolfiporia</taxon>
    </lineage>
</organism>
<feature type="compositionally biased region" description="Low complexity" evidence="1">
    <location>
        <begin position="303"/>
        <end position="313"/>
    </location>
</feature>
<feature type="region of interest" description="Disordered" evidence="1">
    <location>
        <begin position="74"/>
        <end position="177"/>
    </location>
</feature>
<feature type="compositionally biased region" description="Polar residues" evidence="1">
    <location>
        <begin position="245"/>
        <end position="255"/>
    </location>
</feature>
<accession>A0A2H3JS87</accession>
<dbReference type="EMBL" id="KB468135">
    <property type="protein sequence ID" value="PCH42773.1"/>
    <property type="molecule type" value="Genomic_DNA"/>
</dbReference>
<feature type="compositionally biased region" description="Acidic residues" evidence="1">
    <location>
        <begin position="25"/>
        <end position="35"/>
    </location>
</feature>
<dbReference type="Proteomes" id="UP000218811">
    <property type="component" value="Unassembled WGS sequence"/>
</dbReference>
<evidence type="ECO:0000256" key="1">
    <source>
        <dbReference type="SAM" id="MobiDB-lite"/>
    </source>
</evidence>
<feature type="region of interest" description="Disordered" evidence="1">
    <location>
        <begin position="218"/>
        <end position="255"/>
    </location>
</feature>
<dbReference type="AlphaFoldDB" id="A0A2H3JS87"/>
<feature type="compositionally biased region" description="Acidic residues" evidence="1">
    <location>
        <begin position="141"/>
        <end position="150"/>
    </location>
</feature>
<feature type="region of interest" description="Disordered" evidence="1">
    <location>
        <begin position="424"/>
        <end position="461"/>
    </location>
</feature>
<evidence type="ECO:0000313" key="3">
    <source>
        <dbReference type="Proteomes" id="UP000218811"/>
    </source>
</evidence>
<feature type="compositionally biased region" description="Basic and acidic residues" evidence="1">
    <location>
        <begin position="103"/>
        <end position="118"/>
    </location>
</feature>
<feature type="region of interest" description="Disordered" evidence="1">
    <location>
        <begin position="1"/>
        <end position="42"/>
    </location>
</feature>
<evidence type="ECO:0000313" key="2">
    <source>
        <dbReference type="EMBL" id="PCH42773.1"/>
    </source>
</evidence>
<reference evidence="2 3" key="1">
    <citation type="journal article" date="2012" name="Science">
        <title>The Paleozoic origin of enzymatic lignin decomposition reconstructed from 31 fungal genomes.</title>
        <authorList>
            <person name="Floudas D."/>
            <person name="Binder M."/>
            <person name="Riley R."/>
            <person name="Barry K."/>
            <person name="Blanchette R.A."/>
            <person name="Henrissat B."/>
            <person name="Martinez A.T."/>
            <person name="Otillar R."/>
            <person name="Spatafora J.W."/>
            <person name="Yadav J.S."/>
            <person name="Aerts A."/>
            <person name="Benoit I."/>
            <person name="Boyd A."/>
            <person name="Carlson A."/>
            <person name="Copeland A."/>
            <person name="Coutinho P.M."/>
            <person name="de Vries R.P."/>
            <person name="Ferreira P."/>
            <person name="Findley K."/>
            <person name="Foster B."/>
            <person name="Gaskell J."/>
            <person name="Glotzer D."/>
            <person name="Gorecki P."/>
            <person name="Heitman J."/>
            <person name="Hesse C."/>
            <person name="Hori C."/>
            <person name="Igarashi K."/>
            <person name="Jurgens J.A."/>
            <person name="Kallen N."/>
            <person name="Kersten P."/>
            <person name="Kohler A."/>
            <person name="Kuees U."/>
            <person name="Kumar T.K.A."/>
            <person name="Kuo A."/>
            <person name="LaButti K."/>
            <person name="Larrondo L.F."/>
            <person name="Lindquist E."/>
            <person name="Ling A."/>
            <person name="Lombard V."/>
            <person name="Lucas S."/>
            <person name="Lundell T."/>
            <person name="Martin R."/>
            <person name="McLaughlin D.J."/>
            <person name="Morgenstern I."/>
            <person name="Morin E."/>
            <person name="Murat C."/>
            <person name="Nagy L.G."/>
            <person name="Nolan M."/>
            <person name="Ohm R.A."/>
            <person name="Patyshakuliyeva A."/>
            <person name="Rokas A."/>
            <person name="Ruiz-Duenas F.J."/>
            <person name="Sabat G."/>
            <person name="Salamov A."/>
            <person name="Samejima M."/>
            <person name="Schmutz J."/>
            <person name="Slot J.C."/>
            <person name="St John F."/>
            <person name="Stenlid J."/>
            <person name="Sun H."/>
            <person name="Sun S."/>
            <person name="Syed K."/>
            <person name="Tsang A."/>
            <person name="Wiebenga A."/>
            <person name="Young D."/>
            <person name="Pisabarro A."/>
            <person name="Eastwood D.C."/>
            <person name="Martin F."/>
            <person name="Cullen D."/>
            <person name="Grigoriev I.V."/>
            <person name="Hibbett D.S."/>
        </authorList>
    </citation>
    <scope>NUCLEOTIDE SEQUENCE [LARGE SCALE GENOMIC DNA]</scope>
    <source>
        <strain evidence="2 3">MD-104</strain>
    </source>
</reference>
<name>A0A2H3JS87_WOLCO</name>
<feature type="region of interest" description="Disordered" evidence="1">
    <location>
        <begin position="291"/>
        <end position="384"/>
    </location>
</feature>
<feature type="compositionally biased region" description="Basic and acidic residues" evidence="1">
    <location>
        <begin position="151"/>
        <end position="165"/>
    </location>
</feature>
<feature type="compositionally biased region" description="Polar residues" evidence="1">
    <location>
        <begin position="360"/>
        <end position="372"/>
    </location>
</feature>
<sequence>MSESTCSLGAAFDPEAEQTRAYNEFDSDEEDEEDGPMTKAERERVAAKGFKGDFDEMSWLMQPGSGATIFRESWQETAEDQDSKVAGANTCDSKAIGSPATKAKGDDAARESMAHGDDEQFTDYPPASLSQMCGRYGDARYDDEEDEGDEDKPLDHCIGEEHDTECVDSTDDQAMDREDLTTVLTTKEDSKDHESFEDARNDKIKEVLMGRGVAIDDDDGVAYSISPGRMTDGEQSMSIEYDGSGSASERSGATSNLYNTSVSPLLPPLSPPFTEPADMCLFCIIPPSQANRRRPRDPTILDSPLSSPLLAPANNKASSTPAALQAAPQTHTKHHDAASLAPPPLLATPAFRLNGPASAPSRSSEVPRTQGVQLLPSAGPSSGDDMLPLPVSSQIASALGVQRTQLLQYHKKYAAPYTRLSRPSVELPPSSWVTTRPKRLRGHNASSSSCRTGMGRGANQH</sequence>
<feature type="non-terminal residue" evidence="2">
    <location>
        <position position="461"/>
    </location>
</feature>
<proteinExistence type="predicted"/>
<protein>
    <submittedName>
        <fullName evidence="2">Uncharacterized protein</fullName>
    </submittedName>
</protein>
<keyword evidence="3" id="KW-1185">Reference proteome</keyword>